<dbReference type="OMA" id="DYESHHK"/>
<feature type="chain" id="PRO_5002624374" description="Transmembrane protein" evidence="2">
    <location>
        <begin position="19"/>
        <end position="588"/>
    </location>
</feature>
<name>A0DVZ2_PARTE</name>
<organism evidence="3 4">
    <name type="scientific">Paramecium tetraurelia</name>
    <dbReference type="NCBI Taxonomy" id="5888"/>
    <lineage>
        <taxon>Eukaryota</taxon>
        <taxon>Sar</taxon>
        <taxon>Alveolata</taxon>
        <taxon>Ciliophora</taxon>
        <taxon>Intramacronucleata</taxon>
        <taxon>Oligohymenophorea</taxon>
        <taxon>Peniculida</taxon>
        <taxon>Parameciidae</taxon>
        <taxon>Paramecium</taxon>
    </lineage>
</organism>
<keyword evidence="2" id="KW-0732">Signal</keyword>
<dbReference type="RefSeq" id="XP_001454606.1">
    <property type="nucleotide sequence ID" value="XM_001454569.1"/>
</dbReference>
<dbReference type="KEGG" id="ptm:GSPATT00020862001"/>
<evidence type="ECO:0000313" key="4">
    <source>
        <dbReference type="Proteomes" id="UP000000600"/>
    </source>
</evidence>
<evidence type="ECO:0000256" key="2">
    <source>
        <dbReference type="SAM" id="SignalP"/>
    </source>
</evidence>
<dbReference type="OrthoDB" id="289031at2759"/>
<dbReference type="InParanoid" id="A0DVZ2"/>
<evidence type="ECO:0000256" key="1">
    <source>
        <dbReference type="SAM" id="Phobius"/>
    </source>
</evidence>
<keyword evidence="4" id="KW-1185">Reference proteome</keyword>
<dbReference type="AlphaFoldDB" id="A0DVZ2"/>
<dbReference type="GeneID" id="5040391"/>
<evidence type="ECO:0000313" key="3">
    <source>
        <dbReference type="EMBL" id="CAK87209.1"/>
    </source>
</evidence>
<dbReference type="EMBL" id="CT868607">
    <property type="protein sequence ID" value="CAK87209.1"/>
    <property type="molecule type" value="Genomic_DNA"/>
</dbReference>
<keyword evidence="1" id="KW-1133">Transmembrane helix</keyword>
<dbReference type="HOGENOM" id="CLU_464222_0_0_1"/>
<keyword evidence="1" id="KW-0472">Membrane</keyword>
<protein>
    <recommendedName>
        <fullName evidence="5">Transmembrane protein</fullName>
    </recommendedName>
</protein>
<gene>
    <name evidence="3" type="ORF">GSPATT00020862001</name>
</gene>
<feature type="transmembrane region" description="Helical" evidence="1">
    <location>
        <begin position="533"/>
        <end position="556"/>
    </location>
</feature>
<keyword evidence="1" id="KW-0812">Transmembrane</keyword>
<evidence type="ECO:0008006" key="5">
    <source>
        <dbReference type="Google" id="ProtNLM"/>
    </source>
</evidence>
<reference evidence="3 4" key="1">
    <citation type="journal article" date="2006" name="Nature">
        <title>Global trends of whole-genome duplications revealed by the ciliate Paramecium tetraurelia.</title>
        <authorList>
            <consortium name="Genoscope"/>
            <person name="Aury J.-M."/>
            <person name="Jaillon O."/>
            <person name="Duret L."/>
            <person name="Noel B."/>
            <person name="Jubin C."/>
            <person name="Porcel B.M."/>
            <person name="Segurens B."/>
            <person name="Daubin V."/>
            <person name="Anthouard V."/>
            <person name="Aiach N."/>
            <person name="Arnaiz O."/>
            <person name="Billaut A."/>
            <person name="Beisson J."/>
            <person name="Blanc I."/>
            <person name="Bouhouche K."/>
            <person name="Camara F."/>
            <person name="Duharcourt S."/>
            <person name="Guigo R."/>
            <person name="Gogendeau D."/>
            <person name="Katinka M."/>
            <person name="Keller A.-M."/>
            <person name="Kissmehl R."/>
            <person name="Klotz C."/>
            <person name="Koll F."/>
            <person name="Le Moue A."/>
            <person name="Lepere C."/>
            <person name="Malinsky S."/>
            <person name="Nowacki M."/>
            <person name="Nowak J.K."/>
            <person name="Plattner H."/>
            <person name="Poulain J."/>
            <person name="Ruiz F."/>
            <person name="Serrano V."/>
            <person name="Zagulski M."/>
            <person name="Dessen P."/>
            <person name="Betermier M."/>
            <person name="Weissenbach J."/>
            <person name="Scarpelli C."/>
            <person name="Schachter V."/>
            <person name="Sperling L."/>
            <person name="Meyer E."/>
            <person name="Cohen J."/>
            <person name="Wincker P."/>
        </authorList>
    </citation>
    <scope>NUCLEOTIDE SEQUENCE [LARGE SCALE GENOMIC DNA]</scope>
    <source>
        <strain evidence="3 4">Stock d4-2</strain>
    </source>
</reference>
<dbReference type="Proteomes" id="UP000000600">
    <property type="component" value="Unassembled WGS sequence"/>
</dbReference>
<sequence length="588" mass="67769">MILLLSFFNCFLTAEVLNLTTKTLPIKDSYGGTIEVIQGSEYKLKNFENAEYAINIELKKNTTSPKDICFSKQSTIHFGDYESHHKVIYNSTINPDEEHANDPSYYLSSPIMTNMVHTKQGLAIVTSDHNLLNYKVIQNYSSKTGFSTQLLSTVDFKELRKHATELEIPQIIYVPFNEYIYIIYSDQIIGGKAENNIELAVIQFSGFQTQNCYINQIKVYHNFLFIPAGSDGLHIYRFQASGQINYDNTLSSSNLFFKVVPIHLTDIVFSTSNQTYAYILDQLNGVTRFLVQTDKLKIELIRDNLFGLVPIKNAMSLAVSPDEFLLVLKQVGVFQQLIEVGLSNSEWFFLKTHHLTGQYFDIDIGPIFVLLRGKDEHRIIRVGIYEEFEPDYVFYSQDDQYTEKANSFHEQYVFIPKLQDVEFYNDNFAIGNDPSKWSFNQSYPFILGLTQHTIVEIPYISQPPYVYCSPSSDEDIGIVYQYDINLYSTACPDKDKYLEENPTIPFQTVQCLYQESFKVKAIQAQGKLYDTQFQVVIIICLILILTAVIFTMIILYRRYHKQEESLTSSIQGFENSRGYDFEPNEGPQ</sequence>
<proteinExistence type="predicted"/>
<accession>A0DVZ2</accession>
<feature type="signal peptide" evidence="2">
    <location>
        <begin position="1"/>
        <end position="18"/>
    </location>
</feature>